<evidence type="ECO:0008006" key="3">
    <source>
        <dbReference type="Google" id="ProtNLM"/>
    </source>
</evidence>
<accession>A0A0F9I307</accession>
<feature type="compositionally biased region" description="Basic and acidic residues" evidence="1">
    <location>
        <begin position="351"/>
        <end position="365"/>
    </location>
</feature>
<feature type="non-terminal residue" evidence="2">
    <location>
        <position position="1"/>
    </location>
</feature>
<dbReference type="AlphaFoldDB" id="A0A0F9I307"/>
<sequence length="371" mass="42545">CVECGTEFTVSLAKKRKKFCSSYCAGKWGARGRVEMGRVTVLCEHCGVEFSTTRSRLADGKDRYCSKKCYWDVCAAERMKPCEYCGEDFDFGTKKQRRFCSKSCMMYHRNKEKAGLVPLPNHQVVAVRRLKSRMDTGDITVDQYHNFFIADASNGGVLVHNSQQDIRFSRSVKGIQRSVRMMVHRAGQIHLGLRQRNPRDRKHFFKTKMTPVSYLDEAQRSDLYQLRFELVDRMSRLSTDFEDTLDKTKWLAYILVDIAGFSKELVAKLIDVGGDEFQGDEEPSPTEKRAIGTAIKSSPTARKMLDALTELAREEKQMPHQEVPGEGFKEEHQGISSLESTREAEEEAEQISEKRRQEREIDRSKAFSTTV</sequence>
<dbReference type="Gene3D" id="2.170.16.10">
    <property type="entry name" value="Hedgehog/Intein (Hint) domain"/>
    <property type="match status" value="1"/>
</dbReference>
<name>A0A0F9I307_9ZZZZ</name>
<reference evidence="2" key="1">
    <citation type="journal article" date="2015" name="Nature">
        <title>Complex archaea that bridge the gap between prokaryotes and eukaryotes.</title>
        <authorList>
            <person name="Spang A."/>
            <person name="Saw J.H."/>
            <person name="Jorgensen S.L."/>
            <person name="Zaremba-Niedzwiedzka K."/>
            <person name="Martijn J."/>
            <person name="Lind A.E."/>
            <person name="van Eijk R."/>
            <person name="Schleper C."/>
            <person name="Guy L."/>
            <person name="Ettema T.J."/>
        </authorList>
    </citation>
    <scope>NUCLEOTIDE SEQUENCE</scope>
</reference>
<evidence type="ECO:0000256" key="1">
    <source>
        <dbReference type="SAM" id="MobiDB-lite"/>
    </source>
</evidence>
<dbReference type="NCBIfam" id="TIGR01443">
    <property type="entry name" value="intein_Cterm"/>
    <property type="match status" value="1"/>
</dbReference>
<dbReference type="EMBL" id="LAZR01013430">
    <property type="protein sequence ID" value="KKM21996.1"/>
    <property type="molecule type" value="Genomic_DNA"/>
</dbReference>
<organism evidence="2">
    <name type="scientific">marine sediment metagenome</name>
    <dbReference type="NCBI Taxonomy" id="412755"/>
    <lineage>
        <taxon>unclassified sequences</taxon>
        <taxon>metagenomes</taxon>
        <taxon>ecological metagenomes</taxon>
    </lineage>
</organism>
<proteinExistence type="predicted"/>
<gene>
    <name evidence="2" type="ORF">LCGC14_1629860</name>
</gene>
<feature type="region of interest" description="Disordered" evidence="1">
    <location>
        <begin position="309"/>
        <end position="371"/>
    </location>
</feature>
<comment type="caution">
    <text evidence="2">The sequence shown here is derived from an EMBL/GenBank/DDBJ whole genome shotgun (WGS) entry which is preliminary data.</text>
</comment>
<protein>
    <recommendedName>
        <fullName evidence="3">Intein C-terminal splicing domain-containing protein</fullName>
    </recommendedName>
</protein>
<evidence type="ECO:0000313" key="2">
    <source>
        <dbReference type="EMBL" id="KKM21996.1"/>
    </source>
</evidence>
<dbReference type="InterPro" id="IPR030934">
    <property type="entry name" value="Intein_C"/>
</dbReference>